<dbReference type="EMBL" id="UINC01070698">
    <property type="protein sequence ID" value="SVC05043.1"/>
    <property type="molecule type" value="Genomic_DNA"/>
</dbReference>
<dbReference type="AlphaFoldDB" id="A0A382J1T5"/>
<reference evidence="1" key="1">
    <citation type="submission" date="2018-05" db="EMBL/GenBank/DDBJ databases">
        <authorList>
            <person name="Lanie J.A."/>
            <person name="Ng W.-L."/>
            <person name="Kazmierczak K.M."/>
            <person name="Andrzejewski T.M."/>
            <person name="Davidsen T.M."/>
            <person name="Wayne K.J."/>
            <person name="Tettelin H."/>
            <person name="Glass J.I."/>
            <person name="Rusch D."/>
            <person name="Podicherti R."/>
            <person name="Tsui H.-C.T."/>
            <person name="Winkler M.E."/>
        </authorList>
    </citation>
    <scope>NUCLEOTIDE SEQUENCE</scope>
</reference>
<protein>
    <submittedName>
        <fullName evidence="1">Uncharacterized protein</fullName>
    </submittedName>
</protein>
<proteinExistence type="predicted"/>
<name>A0A382J1T5_9ZZZZ</name>
<gene>
    <name evidence="1" type="ORF">METZ01_LOCUS257897</name>
</gene>
<accession>A0A382J1T5</accession>
<sequence length="52" mass="5637">MTKAKPTDGPTITAEDKAILKMPIDKNTLAGTAKAILEKTLKNPRVDKQDKS</sequence>
<evidence type="ECO:0000313" key="1">
    <source>
        <dbReference type="EMBL" id="SVC05043.1"/>
    </source>
</evidence>
<organism evidence="1">
    <name type="scientific">marine metagenome</name>
    <dbReference type="NCBI Taxonomy" id="408172"/>
    <lineage>
        <taxon>unclassified sequences</taxon>
        <taxon>metagenomes</taxon>
        <taxon>ecological metagenomes</taxon>
    </lineage>
</organism>